<evidence type="ECO:0008006" key="4">
    <source>
        <dbReference type="Google" id="ProtNLM"/>
    </source>
</evidence>
<dbReference type="Proteomes" id="UP001319080">
    <property type="component" value="Unassembled WGS sequence"/>
</dbReference>
<feature type="chain" id="PRO_5042992609" description="SprB repeat-containing protein" evidence="1">
    <location>
        <begin position="22"/>
        <end position="271"/>
    </location>
</feature>
<evidence type="ECO:0000313" key="3">
    <source>
        <dbReference type="Proteomes" id="UP001319080"/>
    </source>
</evidence>
<gene>
    <name evidence="2" type="ORF">KK062_17905</name>
</gene>
<keyword evidence="3" id="KW-1185">Reference proteome</keyword>
<proteinExistence type="predicted"/>
<accession>A0AAP2GQW7</accession>
<name>A0AAP2GQW7_9BACT</name>
<sequence>MIRRANYVHFFLIGLLASACANHSEEEMVDCATSGLTLAVDNQGNPSGCGVEDGSITVSGTGGRTPYQFSIDGSTFQANGAFSQLLGGSYTVTLKDANGCETTTDVALQVPSSDLVASAEATSDTGCGEDTGTITVTATGTKTPFQYKLGTGSFGANPVFENLANGQYSVTVRDANNCSQVISATVARGESGVTYSGDVQNIIQTNCAVTGCHVAGSQSPNFTQFTNIKANAATIKARTGARSMPPAGRTALSQSAIDQIACWVDDGALNN</sequence>
<dbReference type="Gene3D" id="2.60.40.740">
    <property type="match status" value="1"/>
</dbReference>
<dbReference type="RefSeq" id="WP_254085703.1">
    <property type="nucleotide sequence ID" value="NZ_JAHESE010000019.1"/>
</dbReference>
<protein>
    <recommendedName>
        <fullName evidence="4">SprB repeat-containing protein</fullName>
    </recommendedName>
</protein>
<dbReference type="Pfam" id="PF13573">
    <property type="entry name" value="SprB"/>
    <property type="match status" value="1"/>
</dbReference>
<organism evidence="2 3">
    <name type="scientific">Dawidia cretensis</name>
    <dbReference type="NCBI Taxonomy" id="2782350"/>
    <lineage>
        <taxon>Bacteria</taxon>
        <taxon>Pseudomonadati</taxon>
        <taxon>Bacteroidota</taxon>
        <taxon>Cytophagia</taxon>
        <taxon>Cytophagales</taxon>
        <taxon>Chryseotaleaceae</taxon>
        <taxon>Dawidia</taxon>
    </lineage>
</organism>
<dbReference type="InterPro" id="IPR035986">
    <property type="entry name" value="PKD_dom_sf"/>
</dbReference>
<evidence type="ECO:0000256" key="1">
    <source>
        <dbReference type="SAM" id="SignalP"/>
    </source>
</evidence>
<feature type="signal peptide" evidence="1">
    <location>
        <begin position="1"/>
        <end position="21"/>
    </location>
</feature>
<keyword evidence="1" id="KW-0732">Signal</keyword>
<comment type="caution">
    <text evidence="2">The sequence shown here is derived from an EMBL/GenBank/DDBJ whole genome shotgun (WGS) entry which is preliminary data.</text>
</comment>
<dbReference type="EMBL" id="JAHESE010000019">
    <property type="protein sequence ID" value="MBT1710126.1"/>
    <property type="molecule type" value="Genomic_DNA"/>
</dbReference>
<dbReference type="PROSITE" id="PS51257">
    <property type="entry name" value="PROKAR_LIPOPROTEIN"/>
    <property type="match status" value="1"/>
</dbReference>
<dbReference type="SUPFAM" id="SSF49299">
    <property type="entry name" value="PKD domain"/>
    <property type="match status" value="1"/>
</dbReference>
<reference evidence="2 3" key="1">
    <citation type="submission" date="2021-05" db="EMBL/GenBank/DDBJ databases">
        <title>A Polyphasic approach of four new species of the genus Ohtaekwangia: Ohtaekwangia histidinii sp. nov., Ohtaekwangia cretensis sp. nov., Ohtaekwangia indiensis sp. nov., Ohtaekwangia reichenbachii sp. nov. from diverse environment.</title>
        <authorList>
            <person name="Octaviana S."/>
        </authorList>
    </citation>
    <scope>NUCLEOTIDE SEQUENCE [LARGE SCALE GENOMIC DNA]</scope>
    <source>
        <strain evidence="2 3">PWU5</strain>
    </source>
</reference>
<dbReference type="InterPro" id="IPR025667">
    <property type="entry name" value="SprB_repeat"/>
</dbReference>
<dbReference type="AlphaFoldDB" id="A0AAP2GQW7"/>
<evidence type="ECO:0000313" key="2">
    <source>
        <dbReference type="EMBL" id="MBT1710126.1"/>
    </source>
</evidence>